<dbReference type="Pfam" id="PF01926">
    <property type="entry name" value="MMR_HSR1"/>
    <property type="match status" value="1"/>
</dbReference>
<keyword evidence="6" id="KW-0460">Magnesium</keyword>
<protein>
    <recommendedName>
        <fullName evidence="10">Probable GTP-binding protein EngB</fullName>
    </recommendedName>
</protein>
<keyword evidence="4" id="KW-0479">Metal-binding</keyword>
<comment type="cofactor">
    <cofactor evidence="1">
        <name>Mg(2+)</name>
        <dbReference type="ChEBI" id="CHEBI:18420"/>
    </cofactor>
</comment>
<dbReference type="GO" id="GO:0005829">
    <property type="term" value="C:cytosol"/>
    <property type="evidence" value="ECO:0007669"/>
    <property type="project" value="TreeGrafter"/>
</dbReference>
<dbReference type="InterPro" id="IPR030393">
    <property type="entry name" value="G_ENGB_dom"/>
</dbReference>
<dbReference type="InterPro" id="IPR027417">
    <property type="entry name" value="P-loop_NTPase"/>
</dbReference>
<evidence type="ECO:0000256" key="2">
    <source>
        <dbReference type="ARBA" id="ARBA00009638"/>
    </source>
</evidence>
<name>F1T487_9ACTN</name>
<evidence type="ECO:0000256" key="5">
    <source>
        <dbReference type="ARBA" id="ARBA00022741"/>
    </source>
</evidence>
<evidence type="ECO:0000256" key="7">
    <source>
        <dbReference type="ARBA" id="ARBA00023134"/>
    </source>
</evidence>
<comment type="caution">
    <text evidence="12">The sequence shown here is derived from an EMBL/GenBank/DDBJ whole genome shotgun (WGS) entry which is preliminary data.</text>
</comment>
<dbReference type="InterPro" id="IPR019987">
    <property type="entry name" value="GTP-bd_ribosome_bio_YsxC"/>
</dbReference>
<dbReference type="EMBL" id="ACGK02000001">
    <property type="protein sequence ID" value="EGF23531.1"/>
    <property type="molecule type" value="Genomic_DNA"/>
</dbReference>
<evidence type="ECO:0000256" key="4">
    <source>
        <dbReference type="ARBA" id="ARBA00022723"/>
    </source>
</evidence>
<gene>
    <name evidence="12" type="primary">ysxC</name>
    <name evidence="10" type="synonym">engB</name>
    <name evidence="12" type="ORF">HMPREF0091_10478</name>
</gene>
<evidence type="ECO:0000256" key="6">
    <source>
        <dbReference type="ARBA" id="ARBA00022842"/>
    </source>
</evidence>
<dbReference type="PANTHER" id="PTHR11649:SF13">
    <property type="entry name" value="ENGB-TYPE G DOMAIN-CONTAINING PROTEIN"/>
    <property type="match status" value="1"/>
</dbReference>
<keyword evidence="3 10" id="KW-0132">Cell division</keyword>
<dbReference type="InterPro" id="IPR005225">
    <property type="entry name" value="Small_GTP-bd"/>
</dbReference>
<dbReference type="Proteomes" id="UP000005947">
    <property type="component" value="Unassembled WGS sequence"/>
</dbReference>
<evidence type="ECO:0000256" key="9">
    <source>
        <dbReference type="ARBA" id="ARBA00023306"/>
    </source>
</evidence>
<dbReference type="GO" id="GO:0005525">
    <property type="term" value="F:GTP binding"/>
    <property type="evidence" value="ECO:0007669"/>
    <property type="project" value="UniProtKB-UniRule"/>
</dbReference>
<organism evidence="12 13">
    <name type="scientific">Fannyhessea vaginae DSM 15829</name>
    <dbReference type="NCBI Taxonomy" id="525256"/>
    <lineage>
        <taxon>Bacteria</taxon>
        <taxon>Bacillati</taxon>
        <taxon>Actinomycetota</taxon>
        <taxon>Coriobacteriia</taxon>
        <taxon>Coriobacteriales</taxon>
        <taxon>Atopobiaceae</taxon>
        <taxon>Fannyhessea</taxon>
    </lineage>
</organism>
<proteinExistence type="inferred from homology"/>
<dbReference type="GO" id="GO:0000917">
    <property type="term" value="P:division septum assembly"/>
    <property type="evidence" value="ECO:0007669"/>
    <property type="project" value="UniProtKB-KW"/>
</dbReference>
<dbReference type="eggNOG" id="COG0218">
    <property type="taxonomic scope" value="Bacteria"/>
</dbReference>
<evidence type="ECO:0000256" key="10">
    <source>
        <dbReference type="HAMAP-Rule" id="MF_00321"/>
    </source>
</evidence>
<comment type="function">
    <text evidence="10">Necessary for normal cell division and for the maintenance of normal septation.</text>
</comment>
<dbReference type="NCBIfam" id="TIGR03598">
    <property type="entry name" value="GTPase_YsxC"/>
    <property type="match status" value="1"/>
</dbReference>
<evidence type="ECO:0000259" key="11">
    <source>
        <dbReference type="PROSITE" id="PS51706"/>
    </source>
</evidence>
<keyword evidence="7 10" id="KW-0342">GTP-binding</keyword>
<dbReference type="HAMAP" id="MF_00321">
    <property type="entry name" value="GTPase_EngB"/>
    <property type="match status" value="1"/>
</dbReference>
<evidence type="ECO:0000256" key="8">
    <source>
        <dbReference type="ARBA" id="ARBA00023210"/>
    </source>
</evidence>
<dbReference type="PANTHER" id="PTHR11649">
    <property type="entry name" value="MSS1/TRME-RELATED GTP-BINDING PROTEIN"/>
    <property type="match status" value="1"/>
</dbReference>
<dbReference type="AlphaFoldDB" id="F1T487"/>
<evidence type="ECO:0000256" key="1">
    <source>
        <dbReference type="ARBA" id="ARBA00001946"/>
    </source>
</evidence>
<keyword evidence="13" id="KW-1185">Reference proteome</keyword>
<dbReference type="GO" id="GO:0046872">
    <property type="term" value="F:metal ion binding"/>
    <property type="evidence" value="ECO:0007669"/>
    <property type="project" value="UniProtKB-KW"/>
</dbReference>
<dbReference type="InterPro" id="IPR006073">
    <property type="entry name" value="GTP-bd"/>
</dbReference>
<evidence type="ECO:0000256" key="3">
    <source>
        <dbReference type="ARBA" id="ARBA00022618"/>
    </source>
</evidence>
<evidence type="ECO:0000313" key="13">
    <source>
        <dbReference type="Proteomes" id="UP000005947"/>
    </source>
</evidence>
<sequence>MNENKGISMAIQYEQAHFEAAYGTAQQLPASTTPEIIFCGRSNVGKSSLINKLLKRKALARTSSQPGKTANINFFNVDGIRFVDLPGYGFAKVSKAERERWSSLISGYFEDNRSFNLVICLIDIRIDAQQLDKDMLTYVIHEELPYVVAFTKADKLTHSKALAARTKLCKALEVPQDKTIITSAETGEGMADLRRCIEEHALS</sequence>
<reference evidence="12 13" key="1">
    <citation type="submission" date="2011-02" db="EMBL/GenBank/DDBJ databases">
        <authorList>
            <person name="Muzny D."/>
            <person name="Qin X."/>
            <person name="Buhay C."/>
            <person name="Dugan-Rocha S."/>
            <person name="Ding Y."/>
            <person name="Chen G."/>
            <person name="Hawes A."/>
            <person name="Holder M."/>
            <person name="Jhangiani S."/>
            <person name="Johnson A."/>
            <person name="Khan Z."/>
            <person name="Li Z."/>
            <person name="Liu W."/>
            <person name="Liu X."/>
            <person name="Perez L."/>
            <person name="Shen H."/>
            <person name="Wang Q."/>
            <person name="Watt J."/>
            <person name="Xi L."/>
            <person name="Xin Y."/>
            <person name="Zhou J."/>
            <person name="Deng J."/>
            <person name="Jiang H."/>
            <person name="Liu Y."/>
            <person name="Qu J."/>
            <person name="Song X.-Z."/>
            <person name="Zhang L."/>
            <person name="Villasana D."/>
            <person name="Johnson A."/>
            <person name="Liu J."/>
            <person name="Liyanage D."/>
            <person name="Lorensuhewa L."/>
            <person name="Robinson T."/>
            <person name="Song A."/>
            <person name="Song B.-B."/>
            <person name="Dinh H."/>
            <person name="Thornton R."/>
            <person name="Coyle M."/>
            <person name="Francisco L."/>
            <person name="Jackson L."/>
            <person name="Javaid M."/>
            <person name="Korchina V."/>
            <person name="Kovar C."/>
            <person name="Mata R."/>
            <person name="Mathew T."/>
            <person name="Ngo R."/>
            <person name="Nguyen L."/>
            <person name="Nguyen N."/>
            <person name="Okwuonu G."/>
            <person name="Ongeri F."/>
            <person name="Pham C."/>
            <person name="Simmons D."/>
            <person name="Wilczek-Boney K."/>
            <person name="Hale W."/>
            <person name="Jakkamsetti A."/>
            <person name="Pham P."/>
            <person name="Ruth R."/>
            <person name="San Lucas F."/>
            <person name="Warren J."/>
            <person name="Zhang J."/>
            <person name="Zhao Z."/>
            <person name="Zhou C."/>
            <person name="Zhu D."/>
            <person name="Lee S."/>
            <person name="Bess C."/>
            <person name="Blankenburg K."/>
            <person name="Forbes L."/>
            <person name="Fu Q."/>
            <person name="Gubbala S."/>
            <person name="Hirani K."/>
            <person name="Jayaseelan J.C."/>
            <person name="Lara F."/>
            <person name="Munidasa M."/>
            <person name="Palculict T."/>
            <person name="Patil S."/>
            <person name="Pu L.-L."/>
            <person name="Saada N."/>
            <person name="Tang L."/>
            <person name="Weissenberger G."/>
            <person name="Zhu Y."/>
            <person name="Hemphill L."/>
            <person name="Shang Y."/>
            <person name="Youmans B."/>
            <person name="Ayvaz T."/>
            <person name="Ross M."/>
            <person name="Santibanez J."/>
            <person name="Aqrawi P."/>
            <person name="Gross S."/>
            <person name="Joshi V."/>
            <person name="Fowler G."/>
            <person name="Nazareth L."/>
            <person name="Reid J."/>
            <person name="Worley K."/>
            <person name="Petrosino J."/>
            <person name="Highlander S."/>
            <person name="Gibbs R."/>
        </authorList>
    </citation>
    <scope>NUCLEOTIDE SEQUENCE [LARGE SCALE GENOMIC DNA]</scope>
    <source>
        <strain evidence="12 13">DSM 15829</strain>
    </source>
</reference>
<dbReference type="SUPFAM" id="SSF52540">
    <property type="entry name" value="P-loop containing nucleoside triphosphate hydrolases"/>
    <property type="match status" value="1"/>
</dbReference>
<dbReference type="NCBIfam" id="TIGR00231">
    <property type="entry name" value="small_GTP"/>
    <property type="match status" value="1"/>
</dbReference>
<accession>F1T487</accession>
<feature type="domain" description="EngB-type G" evidence="11">
    <location>
        <begin position="32"/>
        <end position="203"/>
    </location>
</feature>
<keyword evidence="8 10" id="KW-0717">Septation</keyword>
<dbReference type="PROSITE" id="PS51706">
    <property type="entry name" value="G_ENGB"/>
    <property type="match status" value="1"/>
</dbReference>
<dbReference type="CDD" id="cd01876">
    <property type="entry name" value="YihA_EngB"/>
    <property type="match status" value="1"/>
</dbReference>
<keyword evidence="5 10" id="KW-0547">Nucleotide-binding</keyword>
<dbReference type="Gene3D" id="3.40.50.300">
    <property type="entry name" value="P-loop containing nucleotide triphosphate hydrolases"/>
    <property type="match status" value="1"/>
</dbReference>
<comment type="similarity">
    <text evidence="2 10">Belongs to the TRAFAC class TrmE-Era-EngA-EngB-Septin-like GTPase superfamily. EngB GTPase family.</text>
</comment>
<evidence type="ECO:0000313" key="12">
    <source>
        <dbReference type="EMBL" id="EGF23531.1"/>
    </source>
</evidence>
<keyword evidence="9 10" id="KW-0131">Cell cycle</keyword>